<reference evidence="1 2" key="1">
    <citation type="journal article" date="2022" name="bioRxiv">
        <title>The genome of the oomycete Peronosclerospora sorghi, a cosmopolitan pathogen of maize and sorghum, is inflated with dispersed pseudogenes.</title>
        <authorList>
            <person name="Fletcher K."/>
            <person name="Martin F."/>
            <person name="Isakeit T."/>
            <person name="Cavanaugh K."/>
            <person name="Magill C."/>
            <person name="Michelmore R."/>
        </authorList>
    </citation>
    <scope>NUCLEOTIDE SEQUENCE [LARGE SCALE GENOMIC DNA]</scope>
    <source>
        <strain evidence="1">P6</strain>
    </source>
</reference>
<dbReference type="EMBL" id="CM047581">
    <property type="protein sequence ID" value="KAI9916145.1"/>
    <property type="molecule type" value="Genomic_DNA"/>
</dbReference>
<proteinExistence type="predicted"/>
<dbReference type="Proteomes" id="UP001163321">
    <property type="component" value="Chromosome 2"/>
</dbReference>
<organism evidence="1 2">
    <name type="scientific">Peronosclerospora sorghi</name>
    <dbReference type="NCBI Taxonomy" id="230839"/>
    <lineage>
        <taxon>Eukaryota</taxon>
        <taxon>Sar</taxon>
        <taxon>Stramenopiles</taxon>
        <taxon>Oomycota</taxon>
        <taxon>Peronosporomycetes</taxon>
        <taxon>Peronosporales</taxon>
        <taxon>Peronosporaceae</taxon>
        <taxon>Peronosclerospora</taxon>
    </lineage>
</organism>
<evidence type="ECO:0000313" key="2">
    <source>
        <dbReference type="Proteomes" id="UP001163321"/>
    </source>
</evidence>
<gene>
    <name evidence="1" type="ORF">PsorP6_016957</name>
</gene>
<evidence type="ECO:0000313" key="1">
    <source>
        <dbReference type="EMBL" id="KAI9916145.1"/>
    </source>
</evidence>
<name>A0ACC0WDG7_9STRA</name>
<accession>A0ACC0WDG7</accession>
<comment type="caution">
    <text evidence="1">The sequence shown here is derived from an EMBL/GenBank/DDBJ whole genome shotgun (WGS) entry which is preliminary data.</text>
</comment>
<protein>
    <submittedName>
        <fullName evidence="1">Uncharacterized protein</fullName>
    </submittedName>
</protein>
<keyword evidence="2" id="KW-1185">Reference proteome</keyword>
<sequence>MHPRGRRQRHEAEYARHKTLFLSLAEESKSALSELSSALLQRYRNRAPDHETQQVLRRKNEVINRLKWFIAELQRTQEVEEERIELDTMANQRSTIARLEKQLRDQRAAFDRERTQLQQQARSSLNAQVELDVSLKRIMPQLRELVDAYDKEQEEQGGLAEAGRPTVEELTQRLNEQQTTFEAERMELLEQLNADYVEWDITQQQQIMSERELMLTCPISLDLFEDPVLTTCCGKTFSSEPLDQALRRNYQCPFCRSDDVDTHANLDMANLVELHRTERSLQDSVDARPQTVTTQRSVRQGRQSGADRGSAVTTAAVPNRSQQPRPSRRYERAPPVAEVDNIRLHASAVYYDSDSDY</sequence>